<dbReference type="SMART" id="SM00345">
    <property type="entry name" value="HTH_GNTR"/>
    <property type="match status" value="1"/>
</dbReference>
<dbReference type="InterPro" id="IPR036388">
    <property type="entry name" value="WH-like_DNA-bd_sf"/>
</dbReference>
<dbReference type="InterPro" id="IPR028978">
    <property type="entry name" value="Chorismate_lyase_/UTRA_dom_sf"/>
</dbReference>
<feature type="domain" description="HTH gntR-type" evidence="4">
    <location>
        <begin position="19"/>
        <end position="87"/>
    </location>
</feature>
<dbReference type="Pfam" id="PF00392">
    <property type="entry name" value="GntR"/>
    <property type="match status" value="1"/>
</dbReference>
<reference evidence="5" key="1">
    <citation type="submission" date="2020-11" db="EMBL/GenBank/DDBJ databases">
        <title>Bacterial whole genome sequence for Caenimonas sp. DR4.4.</title>
        <authorList>
            <person name="Le V."/>
            <person name="Ko S.-R."/>
            <person name="Ahn C.-Y."/>
            <person name="Oh H.-M."/>
        </authorList>
    </citation>
    <scope>NUCLEOTIDE SEQUENCE</scope>
    <source>
        <strain evidence="5">DR4.4</strain>
    </source>
</reference>
<dbReference type="Gene3D" id="1.10.10.10">
    <property type="entry name" value="Winged helix-like DNA-binding domain superfamily/Winged helix DNA-binding domain"/>
    <property type="match status" value="1"/>
</dbReference>
<dbReference type="GO" id="GO:0003677">
    <property type="term" value="F:DNA binding"/>
    <property type="evidence" value="ECO:0007669"/>
    <property type="project" value="UniProtKB-KW"/>
</dbReference>
<keyword evidence="2" id="KW-0238">DNA-binding</keyword>
<organism evidence="5 6">
    <name type="scientific">Caenimonas aquaedulcis</name>
    <dbReference type="NCBI Taxonomy" id="2793270"/>
    <lineage>
        <taxon>Bacteria</taxon>
        <taxon>Pseudomonadati</taxon>
        <taxon>Pseudomonadota</taxon>
        <taxon>Betaproteobacteria</taxon>
        <taxon>Burkholderiales</taxon>
        <taxon>Comamonadaceae</taxon>
        <taxon>Caenimonas</taxon>
    </lineage>
</organism>
<proteinExistence type="predicted"/>
<dbReference type="PROSITE" id="PS50949">
    <property type="entry name" value="HTH_GNTR"/>
    <property type="match status" value="1"/>
</dbReference>
<dbReference type="Proteomes" id="UP000651050">
    <property type="component" value="Unassembled WGS sequence"/>
</dbReference>
<protein>
    <submittedName>
        <fullName evidence="5">GntR family transcriptional regulator</fullName>
    </submittedName>
</protein>
<dbReference type="InterPro" id="IPR011663">
    <property type="entry name" value="UTRA"/>
</dbReference>
<dbReference type="SMART" id="SM00866">
    <property type="entry name" value="UTRA"/>
    <property type="match status" value="1"/>
</dbReference>
<evidence type="ECO:0000256" key="1">
    <source>
        <dbReference type="ARBA" id="ARBA00023015"/>
    </source>
</evidence>
<dbReference type="SUPFAM" id="SSF64288">
    <property type="entry name" value="Chorismate lyase-like"/>
    <property type="match status" value="1"/>
</dbReference>
<dbReference type="PANTHER" id="PTHR44846:SF1">
    <property type="entry name" value="MANNOSYL-D-GLYCERATE TRANSPORT_METABOLISM SYSTEM REPRESSOR MNGR-RELATED"/>
    <property type="match status" value="1"/>
</dbReference>
<evidence type="ECO:0000256" key="3">
    <source>
        <dbReference type="ARBA" id="ARBA00023163"/>
    </source>
</evidence>
<dbReference type="GO" id="GO:0003700">
    <property type="term" value="F:DNA-binding transcription factor activity"/>
    <property type="evidence" value="ECO:0007669"/>
    <property type="project" value="InterPro"/>
</dbReference>
<keyword evidence="1" id="KW-0805">Transcription regulation</keyword>
<evidence type="ECO:0000256" key="2">
    <source>
        <dbReference type="ARBA" id="ARBA00023125"/>
    </source>
</evidence>
<name>A0A931H403_9BURK</name>
<evidence type="ECO:0000313" key="5">
    <source>
        <dbReference type="EMBL" id="MBG9388123.1"/>
    </source>
</evidence>
<dbReference type="InterPro" id="IPR000524">
    <property type="entry name" value="Tscrpt_reg_HTH_GntR"/>
</dbReference>
<dbReference type="GO" id="GO:0045892">
    <property type="term" value="P:negative regulation of DNA-templated transcription"/>
    <property type="evidence" value="ECO:0007669"/>
    <property type="project" value="TreeGrafter"/>
</dbReference>
<sequence>MSTTPPPHGLQPLAALGSGPLYREAKRELQRLVEGGRYGPGDTLPSEPVIARALGVSIGTLRKAVDELVHENVLVRRQGKGTFVALHNDARFMFQFFHVEPREEFPVADELRAREYPQVECVGFLRARADDTEASALRIKPGDAVVRIDNRLSLSGRAVVHDHIAIAAQTFKGLTEKRFLERPSTIYTLYQTDYGITVLRARERARATAAGRETSRILGVAMGAPVLEVHRVALTFGDKPVEYRISTVNTASHDYVSLLAKR</sequence>
<evidence type="ECO:0000313" key="6">
    <source>
        <dbReference type="Proteomes" id="UP000651050"/>
    </source>
</evidence>
<gene>
    <name evidence="5" type="ORF">I5803_08835</name>
</gene>
<dbReference type="InterPro" id="IPR036390">
    <property type="entry name" value="WH_DNA-bd_sf"/>
</dbReference>
<comment type="caution">
    <text evidence="5">The sequence shown here is derived from an EMBL/GenBank/DDBJ whole genome shotgun (WGS) entry which is preliminary data.</text>
</comment>
<keyword evidence="3" id="KW-0804">Transcription</keyword>
<accession>A0A931H403</accession>
<dbReference type="CDD" id="cd07377">
    <property type="entry name" value="WHTH_GntR"/>
    <property type="match status" value="1"/>
</dbReference>
<dbReference type="Pfam" id="PF07702">
    <property type="entry name" value="UTRA"/>
    <property type="match status" value="1"/>
</dbReference>
<dbReference type="Gene3D" id="3.40.1410.10">
    <property type="entry name" value="Chorismate lyase-like"/>
    <property type="match status" value="1"/>
</dbReference>
<dbReference type="AlphaFoldDB" id="A0A931H403"/>
<evidence type="ECO:0000259" key="4">
    <source>
        <dbReference type="PROSITE" id="PS50949"/>
    </source>
</evidence>
<dbReference type="EMBL" id="JADWYS010000001">
    <property type="protein sequence ID" value="MBG9388123.1"/>
    <property type="molecule type" value="Genomic_DNA"/>
</dbReference>
<keyword evidence="6" id="KW-1185">Reference proteome</keyword>
<dbReference type="RefSeq" id="WP_196986000.1">
    <property type="nucleotide sequence ID" value="NZ_JADWYS010000001.1"/>
</dbReference>
<dbReference type="SUPFAM" id="SSF46785">
    <property type="entry name" value="Winged helix' DNA-binding domain"/>
    <property type="match status" value="1"/>
</dbReference>
<dbReference type="PANTHER" id="PTHR44846">
    <property type="entry name" value="MANNOSYL-D-GLYCERATE TRANSPORT/METABOLISM SYSTEM REPRESSOR MNGR-RELATED"/>
    <property type="match status" value="1"/>
</dbReference>
<dbReference type="InterPro" id="IPR050679">
    <property type="entry name" value="Bact_HTH_transcr_reg"/>
</dbReference>